<gene>
    <name evidence="1" type="ORF">CDEB00056_LOCUS23638</name>
</gene>
<dbReference type="EMBL" id="HBIO01030847">
    <property type="protein sequence ID" value="CAE0478785.1"/>
    <property type="molecule type" value="Transcribed_RNA"/>
</dbReference>
<evidence type="ECO:0000313" key="1">
    <source>
        <dbReference type="EMBL" id="CAE0478785.1"/>
    </source>
</evidence>
<protein>
    <submittedName>
        <fullName evidence="1">Uncharacterized protein</fullName>
    </submittedName>
</protein>
<accession>A0A7S3QIU4</accession>
<dbReference type="AlphaFoldDB" id="A0A7S3QIU4"/>
<name>A0A7S3QIU4_9STRA</name>
<proteinExistence type="predicted"/>
<organism evidence="1">
    <name type="scientific">Chaetoceros debilis</name>
    <dbReference type="NCBI Taxonomy" id="122233"/>
    <lineage>
        <taxon>Eukaryota</taxon>
        <taxon>Sar</taxon>
        <taxon>Stramenopiles</taxon>
        <taxon>Ochrophyta</taxon>
        <taxon>Bacillariophyta</taxon>
        <taxon>Coscinodiscophyceae</taxon>
        <taxon>Chaetocerotophycidae</taxon>
        <taxon>Chaetocerotales</taxon>
        <taxon>Chaetocerotaceae</taxon>
        <taxon>Chaetoceros</taxon>
    </lineage>
</organism>
<sequence>MVAIGNPSREEVAAYVYKECSTNAFCWIQIGDKLTSDQLFDRFGQSIAFNKASERSIVGAPFHSVDGIEKKGIAKICDPITSDCGTSNNGHCRKQIGQAITGDLEYDALCSISLSRDGTIAAIGSPYADNAIRKNVGKIQFFELQNSG</sequence>
<reference evidence="1" key="1">
    <citation type="submission" date="2021-01" db="EMBL/GenBank/DDBJ databases">
        <authorList>
            <person name="Corre E."/>
            <person name="Pelletier E."/>
            <person name="Niang G."/>
            <person name="Scheremetjew M."/>
            <person name="Finn R."/>
            <person name="Kale V."/>
            <person name="Holt S."/>
            <person name="Cochrane G."/>
            <person name="Meng A."/>
            <person name="Brown T."/>
            <person name="Cohen L."/>
        </authorList>
    </citation>
    <scope>NUCLEOTIDE SEQUENCE</scope>
    <source>
        <strain evidence="1">MM31A-1</strain>
    </source>
</reference>